<proteinExistence type="inferred from homology"/>
<dbReference type="GO" id="GO:0016020">
    <property type="term" value="C:membrane"/>
    <property type="evidence" value="ECO:0007669"/>
    <property type="project" value="UniProtKB-SubCell"/>
</dbReference>
<evidence type="ECO:0000256" key="10">
    <source>
        <dbReference type="ARBA" id="ARBA00023180"/>
    </source>
</evidence>
<reference evidence="17" key="1">
    <citation type="submission" date="2011-07" db="EMBL/GenBank/DDBJ databases">
        <authorList>
            <consortium name="Caenorhabditis brenneri Sequencing and Analysis Consortium"/>
            <person name="Wilson R.K."/>
        </authorList>
    </citation>
    <scope>NUCLEOTIDE SEQUENCE [LARGE SCALE GENOMIC DNA]</scope>
    <source>
        <strain evidence="17">PB2801</strain>
    </source>
</reference>
<evidence type="ECO:0000256" key="11">
    <source>
        <dbReference type="ARBA" id="ARBA00023201"/>
    </source>
</evidence>
<evidence type="ECO:0000313" key="16">
    <source>
        <dbReference type="EMBL" id="EGT59363.1"/>
    </source>
</evidence>
<keyword evidence="5 13" id="KW-0812">Transmembrane</keyword>
<name>G0MI59_CAEBE</name>
<dbReference type="eggNOG" id="KOG4294">
    <property type="taxonomic scope" value="Eukaryota"/>
</dbReference>
<evidence type="ECO:0000256" key="7">
    <source>
        <dbReference type="ARBA" id="ARBA00023053"/>
    </source>
</evidence>
<evidence type="ECO:0000256" key="13">
    <source>
        <dbReference type="RuleBase" id="RU000679"/>
    </source>
</evidence>
<keyword evidence="11 13" id="KW-0739">Sodium transport</keyword>
<keyword evidence="6 15" id="KW-1133">Transmembrane helix</keyword>
<feature type="region of interest" description="Disordered" evidence="14">
    <location>
        <begin position="479"/>
        <end position="540"/>
    </location>
</feature>
<evidence type="ECO:0000313" key="17">
    <source>
        <dbReference type="Proteomes" id="UP000008068"/>
    </source>
</evidence>
<evidence type="ECO:0000256" key="15">
    <source>
        <dbReference type="SAM" id="Phobius"/>
    </source>
</evidence>
<keyword evidence="12 13" id="KW-0407">Ion channel</keyword>
<feature type="transmembrane region" description="Helical" evidence="15">
    <location>
        <begin position="98"/>
        <end position="120"/>
    </location>
</feature>
<keyword evidence="9 15" id="KW-0472">Membrane</keyword>
<dbReference type="OrthoDB" id="5815085at2759"/>
<keyword evidence="4 13" id="KW-0894">Sodium channel</keyword>
<dbReference type="AlphaFoldDB" id="G0MI59"/>
<comment type="similarity">
    <text evidence="2 13">Belongs to the amiloride-sensitive sodium channel (TC 1.A.6) family.</text>
</comment>
<keyword evidence="3 13" id="KW-0813">Transport</keyword>
<gene>
    <name evidence="16" type="ORF">CAEBREN_09952</name>
</gene>
<feature type="compositionally biased region" description="Polar residues" evidence="14">
    <location>
        <begin position="497"/>
        <end position="517"/>
    </location>
</feature>
<dbReference type="Gene3D" id="1.10.287.770">
    <property type="entry name" value="YojJ-like"/>
    <property type="match status" value="1"/>
</dbReference>
<keyword evidence="10" id="KW-0325">Glycoprotein</keyword>
<accession>G0MI59</accession>
<comment type="subcellular location">
    <subcellularLocation>
        <location evidence="1">Membrane</location>
        <topology evidence="1">Multi-pass membrane protein</topology>
    </subcellularLocation>
</comment>
<keyword evidence="8 13" id="KW-0406">Ion transport</keyword>
<dbReference type="FunCoup" id="G0MI59">
    <property type="interactions" value="1941"/>
</dbReference>
<evidence type="ECO:0000256" key="1">
    <source>
        <dbReference type="ARBA" id="ARBA00004141"/>
    </source>
</evidence>
<dbReference type="GO" id="GO:0005272">
    <property type="term" value="F:sodium channel activity"/>
    <property type="evidence" value="ECO:0007669"/>
    <property type="project" value="UniProtKB-KW"/>
</dbReference>
<evidence type="ECO:0000256" key="2">
    <source>
        <dbReference type="ARBA" id="ARBA00007193"/>
    </source>
</evidence>
<protein>
    <recommendedName>
        <fullName evidence="18">DEgenerin Like</fullName>
    </recommendedName>
</protein>
<evidence type="ECO:0000256" key="9">
    <source>
        <dbReference type="ARBA" id="ARBA00023136"/>
    </source>
</evidence>
<sequence length="540" mass="63100">MSDKQLRLIIELMTSVSYGGSDSQLQSLDQAPGYSDEVSAFADVEDNEDEFIDLDEETYEYLTNHYFRAGHDGCDEYTNLTTFHGMIRVFNSRNCPSLIFWCLVVTTCLVFYMMVCGTMIKSYSAQPSFMRINETKNHRFDSDIELCSEEKFQCNEILKEKERMTCKEVNAHCLSIRFSTKTKIRLKKKGLYFKHGTEEDVYYLTSRPHTHHMIRLKVFQIERLNLERAKCVTTWDEIPWIPEDSHPDYRYSLKLCERIRYELTGKIEYLQYDFPCQPACLETQYKISHSKLLHNSESVAITLSVLPGIIHMQETRKTTLVDILCYLGGASSLFMGCSCVTLMEMFVFLFKLVTNSVWSEEVPEPDDSFYEEKYRFEFSDHRNKRRYAICDRETMEKYLLTNNSMEIKSINLDKRLSVFSHSAIKKAPKLKTLKDNRNFEHIDIYDEVMESDSPKEESTVSPKDEYSVDYQDERMDTVGEIPMEHKKPLRPPLRRCSTATSYASHTSKGSSSLTTRSFAPLQPARRMSRAFTRNMPMNDF</sequence>
<dbReference type="STRING" id="135651.G0MI59"/>
<dbReference type="HOGENOM" id="CLU_504554_0_0_1"/>
<keyword evidence="17" id="KW-1185">Reference proteome</keyword>
<evidence type="ECO:0000256" key="5">
    <source>
        <dbReference type="ARBA" id="ARBA00022692"/>
    </source>
</evidence>
<dbReference type="Pfam" id="PF00858">
    <property type="entry name" value="ASC"/>
    <property type="match status" value="1"/>
</dbReference>
<evidence type="ECO:0000256" key="3">
    <source>
        <dbReference type="ARBA" id="ARBA00022448"/>
    </source>
</evidence>
<dbReference type="EMBL" id="GL379795">
    <property type="protein sequence ID" value="EGT59363.1"/>
    <property type="molecule type" value="Genomic_DNA"/>
</dbReference>
<evidence type="ECO:0000256" key="14">
    <source>
        <dbReference type="SAM" id="MobiDB-lite"/>
    </source>
</evidence>
<keyword evidence="7" id="KW-0915">Sodium</keyword>
<dbReference type="InParanoid" id="G0MI59"/>
<dbReference type="OMA" id="NCPSLIF"/>
<dbReference type="Proteomes" id="UP000008068">
    <property type="component" value="Unassembled WGS sequence"/>
</dbReference>
<evidence type="ECO:0000256" key="12">
    <source>
        <dbReference type="ARBA" id="ARBA00023303"/>
    </source>
</evidence>
<evidence type="ECO:0000256" key="6">
    <source>
        <dbReference type="ARBA" id="ARBA00022989"/>
    </source>
</evidence>
<dbReference type="InterPro" id="IPR001873">
    <property type="entry name" value="ENaC"/>
</dbReference>
<evidence type="ECO:0008006" key="18">
    <source>
        <dbReference type="Google" id="ProtNLM"/>
    </source>
</evidence>
<organism evidence="17">
    <name type="scientific">Caenorhabditis brenneri</name>
    <name type="common">Nematode worm</name>
    <dbReference type="NCBI Taxonomy" id="135651"/>
    <lineage>
        <taxon>Eukaryota</taxon>
        <taxon>Metazoa</taxon>
        <taxon>Ecdysozoa</taxon>
        <taxon>Nematoda</taxon>
        <taxon>Chromadorea</taxon>
        <taxon>Rhabditida</taxon>
        <taxon>Rhabditina</taxon>
        <taxon>Rhabditomorpha</taxon>
        <taxon>Rhabditoidea</taxon>
        <taxon>Rhabditidae</taxon>
        <taxon>Peloderinae</taxon>
        <taxon>Caenorhabditis</taxon>
    </lineage>
</organism>
<evidence type="ECO:0000256" key="8">
    <source>
        <dbReference type="ARBA" id="ARBA00023065"/>
    </source>
</evidence>
<evidence type="ECO:0000256" key="4">
    <source>
        <dbReference type="ARBA" id="ARBA00022461"/>
    </source>
</evidence>